<evidence type="ECO:0000256" key="11">
    <source>
        <dbReference type="ARBA" id="ARBA00023136"/>
    </source>
</evidence>
<dbReference type="Gene3D" id="3.30.2010.10">
    <property type="entry name" value="Metalloproteases ('zincins'), catalytic domain"/>
    <property type="match status" value="1"/>
</dbReference>
<feature type="domain" description="Peptidase M48" evidence="13">
    <location>
        <begin position="209"/>
        <end position="410"/>
    </location>
</feature>
<organism evidence="15">
    <name type="scientific">hydrothermal vent metagenome</name>
    <dbReference type="NCBI Taxonomy" id="652676"/>
    <lineage>
        <taxon>unclassified sequences</taxon>
        <taxon>metagenomes</taxon>
        <taxon>ecological metagenomes</taxon>
    </lineage>
</organism>
<evidence type="ECO:0000313" key="15">
    <source>
        <dbReference type="EMBL" id="VAW76729.1"/>
    </source>
</evidence>
<evidence type="ECO:0000256" key="5">
    <source>
        <dbReference type="ARBA" id="ARBA00022723"/>
    </source>
</evidence>
<gene>
    <name evidence="15" type="ORF">MNBD_GAMMA15-170</name>
</gene>
<evidence type="ECO:0000256" key="1">
    <source>
        <dbReference type="ARBA" id="ARBA00001947"/>
    </source>
</evidence>
<dbReference type="PANTHER" id="PTHR10120">
    <property type="entry name" value="CAAX PRENYL PROTEASE 1"/>
    <property type="match status" value="1"/>
</dbReference>
<evidence type="ECO:0000256" key="7">
    <source>
        <dbReference type="ARBA" id="ARBA00022824"/>
    </source>
</evidence>
<feature type="transmembrane region" description="Helical" evidence="12">
    <location>
        <begin position="175"/>
        <end position="194"/>
    </location>
</feature>
<dbReference type="InterPro" id="IPR032456">
    <property type="entry name" value="Peptidase_M48_N"/>
</dbReference>
<keyword evidence="11 12" id="KW-0472">Membrane</keyword>
<comment type="subcellular location">
    <subcellularLocation>
        <location evidence="2">Endoplasmic reticulum membrane</location>
        <topology evidence="2">Multi-pass membrane protein</topology>
    </subcellularLocation>
</comment>
<feature type="transmembrane region" description="Helical" evidence="12">
    <location>
        <begin position="6"/>
        <end position="22"/>
    </location>
</feature>
<feature type="transmembrane region" description="Helical" evidence="12">
    <location>
        <begin position="99"/>
        <end position="123"/>
    </location>
</feature>
<keyword evidence="9 12" id="KW-1133">Transmembrane helix</keyword>
<keyword evidence="6" id="KW-0378">Hydrolase</keyword>
<dbReference type="InterPro" id="IPR001915">
    <property type="entry name" value="Peptidase_M48"/>
</dbReference>
<protein>
    <submittedName>
        <fullName evidence="15">Uncharacterized integral membrane endopeptidase Bmul_2226</fullName>
    </submittedName>
</protein>
<evidence type="ECO:0000256" key="8">
    <source>
        <dbReference type="ARBA" id="ARBA00022833"/>
    </source>
</evidence>
<dbReference type="CDD" id="cd07343">
    <property type="entry name" value="M48A_Zmpste24p_like"/>
    <property type="match status" value="1"/>
</dbReference>
<dbReference type="GO" id="GO:0046872">
    <property type="term" value="F:metal ion binding"/>
    <property type="evidence" value="ECO:0007669"/>
    <property type="project" value="UniProtKB-KW"/>
</dbReference>
<dbReference type="AlphaFoldDB" id="A0A3B0YQY9"/>
<proteinExistence type="predicted"/>
<keyword evidence="3" id="KW-0645">Protease</keyword>
<dbReference type="Pfam" id="PF01435">
    <property type="entry name" value="Peptidase_M48"/>
    <property type="match status" value="1"/>
</dbReference>
<accession>A0A3B0YQY9</accession>
<dbReference type="EMBL" id="UOFN01000065">
    <property type="protein sequence ID" value="VAW76729.1"/>
    <property type="molecule type" value="Genomic_DNA"/>
</dbReference>
<evidence type="ECO:0000259" key="14">
    <source>
        <dbReference type="Pfam" id="PF16491"/>
    </source>
</evidence>
<evidence type="ECO:0000256" key="6">
    <source>
        <dbReference type="ARBA" id="ARBA00022801"/>
    </source>
</evidence>
<feature type="transmembrane region" description="Helical" evidence="12">
    <location>
        <begin position="151"/>
        <end position="169"/>
    </location>
</feature>
<dbReference type="Pfam" id="PF16491">
    <property type="entry name" value="Peptidase_M48_N"/>
    <property type="match status" value="1"/>
</dbReference>
<dbReference type="GO" id="GO:0005789">
    <property type="term" value="C:endoplasmic reticulum membrane"/>
    <property type="evidence" value="ECO:0007669"/>
    <property type="project" value="UniProtKB-SubCell"/>
</dbReference>
<feature type="transmembrane region" description="Helical" evidence="12">
    <location>
        <begin position="291"/>
        <end position="310"/>
    </location>
</feature>
<comment type="cofactor">
    <cofactor evidence="1">
        <name>Zn(2+)</name>
        <dbReference type="ChEBI" id="CHEBI:29105"/>
    </cofactor>
</comment>
<feature type="transmembrane region" description="Helical" evidence="12">
    <location>
        <begin position="322"/>
        <end position="343"/>
    </location>
</feature>
<evidence type="ECO:0000256" key="3">
    <source>
        <dbReference type="ARBA" id="ARBA00022670"/>
    </source>
</evidence>
<dbReference type="InterPro" id="IPR027057">
    <property type="entry name" value="CAXX_Prtase_1"/>
</dbReference>
<keyword evidence="7" id="KW-0256">Endoplasmic reticulum</keyword>
<evidence type="ECO:0000256" key="10">
    <source>
        <dbReference type="ARBA" id="ARBA00023049"/>
    </source>
</evidence>
<feature type="domain" description="CAAX prenyl protease 1 N-terminal" evidence="14">
    <location>
        <begin position="26"/>
        <end position="204"/>
    </location>
</feature>
<sequence>MNTFGWIFVCALAISLALKLWLAQRQIRAVSSNRERVPDAFADKIALDAHQKAADYTLANTRLGRLELVWGTLLLLGWTLGGGLQWFGELWQGAGWDPVPTGVALMISAFMLMAALDLPFSLYHTFTLEERFGFNKTTVGIWLGDMLKQTLLMLALGVPLAWAALWLMQESGSLWWLWLWILWTSFSLLMMWAYPAVIAPLFNKFTLLEDDKLQQRIQSLLDRCGFKSKGIYVMDGSRRSGHGNAYFTGMGQNKRIVFFDTLLETLDVDEIEAVLAHELGHFKRKHIQKRIVTMMLMSLAGLALLGWLIQQAWFYQGLGVQLQSSALALLLFMMVSPVFTIVMQPLSSWFSRKHEFEADDYAAQQASASDLIHALVKMYKENASTLTPDPLYSAFYDSHPPAPVRVAHLARKTG</sequence>
<evidence type="ECO:0000259" key="13">
    <source>
        <dbReference type="Pfam" id="PF01435"/>
    </source>
</evidence>
<evidence type="ECO:0000256" key="2">
    <source>
        <dbReference type="ARBA" id="ARBA00004477"/>
    </source>
</evidence>
<dbReference type="GO" id="GO:0004222">
    <property type="term" value="F:metalloendopeptidase activity"/>
    <property type="evidence" value="ECO:0007669"/>
    <property type="project" value="InterPro"/>
</dbReference>
<reference evidence="15" key="1">
    <citation type="submission" date="2018-06" db="EMBL/GenBank/DDBJ databases">
        <authorList>
            <person name="Zhirakovskaya E."/>
        </authorList>
    </citation>
    <scope>NUCLEOTIDE SEQUENCE</scope>
</reference>
<feature type="transmembrane region" description="Helical" evidence="12">
    <location>
        <begin position="68"/>
        <end position="87"/>
    </location>
</feature>
<keyword evidence="4 12" id="KW-0812">Transmembrane</keyword>
<name>A0A3B0YQY9_9ZZZZ</name>
<evidence type="ECO:0000256" key="4">
    <source>
        <dbReference type="ARBA" id="ARBA00022692"/>
    </source>
</evidence>
<dbReference type="FunFam" id="3.30.2010.10:FF:000002">
    <property type="entry name" value="CAAX prenyl protease"/>
    <property type="match status" value="1"/>
</dbReference>
<keyword evidence="5" id="KW-0479">Metal-binding</keyword>
<keyword evidence="8" id="KW-0862">Zinc</keyword>
<evidence type="ECO:0000256" key="9">
    <source>
        <dbReference type="ARBA" id="ARBA00022989"/>
    </source>
</evidence>
<keyword evidence="10" id="KW-0482">Metalloprotease</keyword>
<evidence type="ECO:0000256" key="12">
    <source>
        <dbReference type="SAM" id="Phobius"/>
    </source>
</evidence>
<dbReference type="GO" id="GO:0071586">
    <property type="term" value="P:CAAX-box protein processing"/>
    <property type="evidence" value="ECO:0007669"/>
    <property type="project" value="InterPro"/>
</dbReference>